<protein>
    <submittedName>
        <fullName evidence="2">Uncharacterized protein</fullName>
    </submittedName>
</protein>
<organism evidence="2 3">
    <name type="scientific">Clavibacter michiganensis subsp. michiganensis</name>
    <dbReference type="NCBI Taxonomy" id="33013"/>
    <lineage>
        <taxon>Bacteria</taxon>
        <taxon>Bacillati</taxon>
        <taxon>Actinomycetota</taxon>
        <taxon>Actinomycetes</taxon>
        <taxon>Micrococcales</taxon>
        <taxon>Microbacteriaceae</taxon>
        <taxon>Clavibacter</taxon>
    </lineage>
</organism>
<dbReference type="EMBL" id="MDHH01000001">
    <property type="protein sequence ID" value="OUE05088.1"/>
    <property type="molecule type" value="Genomic_DNA"/>
</dbReference>
<accession>A0A251XPV1</accession>
<sequence>MFCAVGRPAITVAAKVCGASRWNAKRASRNAARGMTTVLITEATTISPRPDPGASGFLPTSDMPNAISTMGIAAPPMRRKGS</sequence>
<dbReference type="Proteomes" id="UP000195062">
    <property type="component" value="Unassembled WGS sequence"/>
</dbReference>
<name>A0A251XPV1_CLAMM</name>
<gene>
    <name evidence="2" type="ORF">CMMCAS07_09065</name>
</gene>
<feature type="region of interest" description="Disordered" evidence="1">
    <location>
        <begin position="45"/>
        <end position="82"/>
    </location>
</feature>
<evidence type="ECO:0000313" key="2">
    <source>
        <dbReference type="EMBL" id="OUE05088.1"/>
    </source>
</evidence>
<comment type="caution">
    <text evidence="2">The sequence shown here is derived from an EMBL/GenBank/DDBJ whole genome shotgun (WGS) entry which is preliminary data.</text>
</comment>
<proteinExistence type="predicted"/>
<keyword evidence="3" id="KW-1185">Reference proteome</keyword>
<evidence type="ECO:0000313" key="3">
    <source>
        <dbReference type="Proteomes" id="UP000195062"/>
    </source>
</evidence>
<reference evidence="2 3" key="1">
    <citation type="submission" date="2016-08" db="EMBL/GenBank/DDBJ databases">
        <title>Genome sequence of Clavibacter michiganensis subsp. michiganensis strain CASJ007.</title>
        <authorList>
            <person name="Thapa S.P."/>
            <person name="Coaker G."/>
        </authorList>
    </citation>
    <scope>NUCLEOTIDE SEQUENCE [LARGE SCALE GENOMIC DNA]</scope>
    <source>
        <strain evidence="2">CASJ007</strain>
    </source>
</reference>
<dbReference type="AlphaFoldDB" id="A0A251XPV1"/>
<evidence type="ECO:0000256" key="1">
    <source>
        <dbReference type="SAM" id="MobiDB-lite"/>
    </source>
</evidence>